<organism evidence="4 5">
    <name type="scientific">Monilinia fructicola</name>
    <name type="common">Brown rot fungus</name>
    <name type="synonym">Ciboria fructicola</name>
    <dbReference type="NCBI Taxonomy" id="38448"/>
    <lineage>
        <taxon>Eukaryota</taxon>
        <taxon>Fungi</taxon>
        <taxon>Dikarya</taxon>
        <taxon>Ascomycota</taxon>
        <taxon>Pezizomycotina</taxon>
        <taxon>Leotiomycetes</taxon>
        <taxon>Helotiales</taxon>
        <taxon>Sclerotiniaceae</taxon>
        <taxon>Monilinia</taxon>
    </lineage>
</organism>
<dbReference type="GO" id="GO:0001401">
    <property type="term" value="C:SAM complex"/>
    <property type="evidence" value="ECO:0007669"/>
    <property type="project" value="TreeGrafter"/>
</dbReference>
<name>A0A5M9JCK4_MONFR</name>
<dbReference type="Proteomes" id="UP000322873">
    <property type="component" value="Unassembled WGS sequence"/>
</dbReference>
<dbReference type="PANTHER" id="PTHR12289:SF44">
    <property type="entry name" value="OUTER MEMBRANE PROTEIN (SAM35), PUTATIVE (AFU_ORTHOLOGUE AFUA_1G13180)-RELATED"/>
    <property type="match status" value="1"/>
</dbReference>
<dbReference type="InterPro" id="IPR012336">
    <property type="entry name" value="Thioredoxin-like_fold"/>
</dbReference>
<comment type="caution">
    <text evidence="4">The sequence shown here is derived from an EMBL/GenBank/DDBJ whole genome shotgun (WGS) entry which is preliminary data.</text>
</comment>
<evidence type="ECO:0000313" key="5">
    <source>
        <dbReference type="Proteomes" id="UP000322873"/>
    </source>
</evidence>
<dbReference type="InterPro" id="IPR036282">
    <property type="entry name" value="Glutathione-S-Trfase_C_sf"/>
</dbReference>
<dbReference type="PANTHER" id="PTHR12289">
    <property type="entry name" value="METAXIN RELATED"/>
    <property type="match status" value="1"/>
</dbReference>
<dbReference type="VEuPathDB" id="FungiDB:MFRU_008g01880"/>
<accession>A0A5M9JCK4</accession>
<keyword evidence="5" id="KW-1185">Reference proteome</keyword>
<gene>
    <name evidence="4" type="ORF">EYC84_010734</name>
</gene>
<sequence>MSPPSTESATAASTAASRSTKNEKDTSYNQSNFTRQKNAVTDFFTIPRLVKKLFDKVPVITYPGNELPQRRPGPNKRRDQDARLPSLYIFCKEDDEELSEGRPSFNPGCLKWQTFLKLAGVDHRIVSSNNHASPTGVLPFLLPAIKSNPSQDCLPIPSNGLVKYAREQGKKLHEPKGRKLEAYQALIDHNIRNAWLHALYLTPSNFRAIATPLYIDPTSSSPLVRLYTSHQLRSAAESELRKSAEIIDEDLIYREADRAWEALSLLLGEEKWFAGDGPGIFDASVFAYTWLLGDEGLGWEKGDTRLGEGVERWRNLVQHRQRIFRRCWGEGEGVLV</sequence>
<evidence type="ECO:0000259" key="3">
    <source>
        <dbReference type="Pfam" id="PF17172"/>
    </source>
</evidence>
<feature type="compositionally biased region" description="Low complexity" evidence="1">
    <location>
        <begin position="1"/>
        <end position="19"/>
    </location>
</feature>
<dbReference type="InterPro" id="IPR033468">
    <property type="entry name" value="Metaxin_GST"/>
</dbReference>
<dbReference type="AlphaFoldDB" id="A0A5M9JCK4"/>
<feature type="domain" description="Metaxin glutathione S-transferase" evidence="2">
    <location>
        <begin position="257"/>
        <end position="323"/>
    </location>
</feature>
<evidence type="ECO:0000256" key="1">
    <source>
        <dbReference type="SAM" id="MobiDB-lite"/>
    </source>
</evidence>
<evidence type="ECO:0000259" key="2">
    <source>
        <dbReference type="Pfam" id="PF17171"/>
    </source>
</evidence>
<dbReference type="Pfam" id="PF17171">
    <property type="entry name" value="GST_C_6"/>
    <property type="match status" value="1"/>
</dbReference>
<dbReference type="SUPFAM" id="SSF47616">
    <property type="entry name" value="GST C-terminal domain-like"/>
    <property type="match status" value="1"/>
</dbReference>
<evidence type="ECO:0008006" key="6">
    <source>
        <dbReference type="Google" id="ProtNLM"/>
    </source>
</evidence>
<evidence type="ECO:0000313" key="4">
    <source>
        <dbReference type="EMBL" id="KAA8564965.1"/>
    </source>
</evidence>
<feature type="domain" description="Thioredoxin-like fold" evidence="3">
    <location>
        <begin position="107"/>
        <end position="205"/>
    </location>
</feature>
<dbReference type="CDD" id="cd03193">
    <property type="entry name" value="GST_C_Metaxin"/>
    <property type="match status" value="1"/>
</dbReference>
<dbReference type="GO" id="GO:0007005">
    <property type="term" value="P:mitochondrion organization"/>
    <property type="evidence" value="ECO:0007669"/>
    <property type="project" value="TreeGrafter"/>
</dbReference>
<reference evidence="4 5" key="1">
    <citation type="submission" date="2019-06" db="EMBL/GenBank/DDBJ databases">
        <title>Genome Sequence of the Brown Rot Fungal Pathogen Monilinia fructicola.</title>
        <authorList>
            <person name="De Miccolis Angelini R.M."/>
            <person name="Landi L."/>
            <person name="Abate D."/>
            <person name="Pollastro S."/>
            <person name="Romanazzi G."/>
            <person name="Faretra F."/>
        </authorList>
    </citation>
    <scope>NUCLEOTIDE SEQUENCE [LARGE SCALE GENOMIC DNA]</scope>
    <source>
        <strain evidence="4 5">Mfrc123</strain>
    </source>
</reference>
<proteinExistence type="predicted"/>
<protein>
    <recommendedName>
        <fullName evidence="6">Thioredoxin-like fold domain-containing protein</fullName>
    </recommendedName>
</protein>
<dbReference type="Pfam" id="PF17172">
    <property type="entry name" value="GST_N_4"/>
    <property type="match status" value="1"/>
</dbReference>
<dbReference type="EMBL" id="VICG01000014">
    <property type="protein sequence ID" value="KAA8564965.1"/>
    <property type="molecule type" value="Genomic_DNA"/>
</dbReference>
<feature type="region of interest" description="Disordered" evidence="1">
    <location>
        <begin position="1"/>
        <end position="32"/>
    </location>
</feature>
<dbReference type="InterPro" id="IPR050931">
    <property type="entry name" value="Mito_Protein_Transport_Metaxin"/>
</dbReference>